<evidence type="ECO:0000313" key="1">
    <source>
        <dbReference type="EMBL" id="EGW07608.1"/>
    </source>
</evidence>
<dbReference type="EMBL" id="JH001035">
    <property type="protein sequence ID" value="EGW07608.1"/>
    <property type="molecule type" value="Genomic_DNA"/>
</dbReference>
<gene>
    <name evidence="1" type="ORF">I79_017021</name>
</gene>
<reference evidence="2" key="1">
    <citation type="journal article" date="2011" name="Nat. Biotechnol.">
        <title>The genomic sequence of the Chinese hamster ovary (CHO)-K1 cell line.</title>
        <authorList>
            <person name="Xu X."/>
            <person name="Nagarajan H."/>
            <person name="Lewis N.E."/>
            <person name="Pan S."/>
            <person name="Cai Z."/>
            <person name="Liu X."/>
            <person name="Chen W."/>
            <person name="Xie M."/>
            <person name="Wang W."/>
            <person name="Hammond S."/>
            <person name="Andersen M.R."/>
            <person name="Neff N."/>
            <person name="Passarelli B."/>
            <person name="Koh W."/>
            <person name="Fan H.C."/>
            <person name="Wang J."/>
            <person name="Gui Y."/>
            <person name="Lee K.H."/>
            <person name="Betenbaugh M.J."/>
            <person name="Quake S.R."/>
            <person name="Famili I."/>
            <person name="Palsson B.O."/>
            <person name="Wang J."/>
        </authorList>
    </citation>
    <scope>NUCLEOTIDE SEQUENCE [LARGE SCALE GENOMIC DNA]</scope>
    <source>
        <strain evidence="2">CHO K1 cell line</strain>
    </source>
</reference>
<dbReference type="AlphaFoldDB" id="G3I0X9"/>
<dbReference type="InParanoid" id="G3I0X9"/>
<protein>
    <submittedName>
        <fullName evidence="1">Uncharacterized protein</fullName>
    </submittedName>
</protein>
<proteinExistence type="predicted"/>
<accession>G3I0X9</accession>
<name>G3I0X9_CRIGR</name>
<organism evidence="1 2">
    <name type="scientific">Cricetulus griseus</name>
    <name type="common">Chinese hamster</name>
    <name type="synonym">Cricetulus barabensis griseus</name>
    <dbReference type="NCBI Taxonomy" id="10029"/>
    <lineage>
        <taxon>Eukaryota</taxon>
        <taxon>Metazoa</taxon>
        <taxon>Chordata</taxon>
        <taxon>Craniata</taxon>
        <taxon>Vertebrata</taxon>
        <taxon>Euteleostomi</taxon>
        <taxon>Mammalia</taxon>
        <taxon>Eutheria</taxon>
        <taxon>Euarchontoglires</taxon>
        <taxon>Glires</taxon>
        <taxon>Rodentia</taxon>
        <taxon>Myomorpha</taxon>
        <taxon>Muroidea</taxon>
        <taxon>Cricetidae</taxon>
        <taxon>Cricetinae</taxon>
        <taxon>Cricetulus</taxon>
    </lineage>
</organism>
<sequence length="82" mass="9362">MVTRLLLVCVAGYFNHLESENSFFVFPPNKMGQYMETSASKISCFQLLTWITRIHLSSQQQNTAGMNTKIQKSNRSFVISPN</sequence>
<evidence type="ECO:0000313" key="2">
    <source>
        <dbReference type="Proteomes" id="UP000001075"/>
    </source>
</evidence>
<dbReference type="Proteomes" id="UP000001075">
    <property type="component" value="Unassembled WGS sequence"/>
</dbReference>